<accession>A0AAE6JG32</accession>
<dbReference type="RefSeq" id="WP_112654639.1">
    <property type="nucleotide sequence ID" value="NZ_CP043451.1"/>
</dbReference>
<protein>
    <submittedName>
        <fullName evidence="9">Thiol:disulfide interchange protein</fullName>
    </submittedName>
</protein>
<sequence>MTLEDFLHRFGSYIDHGSILAVLIALLAGIIATGICPCTLPVGLGIAGLSGNSGKNNEAKNSGLAISGVFFAGIVVCLTLLGALAGRLGMVLSESFGQFWALAMAIFSLIAAVIAFYGPRLKIGQLQKMRSPGLGGTFIYGFIFSLGTSAAPLLLLISVAAAQASPLRGIILAIAFGIGRGLPFLIVGVFASAVTRFAQLTWLKRSIQLLSACALLFVSYYYIRVFIDLR</sequence>
<organism evidence="9 11">
    <name type="scientific">Mucilaginibacter rubeus</name>
    <dbReference type="NCBI Taxonomy" id="2027860"/>
    <lineage>
        <taxon>Bacteria</taxon>
        <taxon>Pseudomonadati</taxon>
        <taxon>Bacteroidota</taxon>
        <taxon>Sphingobacteriia</taxon>
        <taxon>Sphingobacteriales</taxon>
        <taxon>Sphingobacteriaceae</taxon>
        <taxon>Mucilaginibacter</taxon>
    </lineage>
</organism>
<comment type="similarity">
    <text evidence="2">Belongs to the DsbD family.</text>
</comment>
<dbReference type="AlphaFoldDB" id="A0AAE6JG32"/>
<feature type="transmembrane region" description="Helical" evidence="7">
    <location>
        <begin position="170"/>
        <end position="194"/>
    </location>
</feature>
<dbReference type="PANTHER" id="PTHR31272">
    <property type="entry name" value="CYTOCHROME C-TYPE BIOGENESIS PROTEIN HI_1454-RELATED"/>
    <property type="match status" value="1"/>
</dbReference>
<dbReference type="PANTHER" id="PTHR31272:SF6">
    <property type="entry name" value="CYTOCHROME C-TYPE BIOGENESIS CCDA-LIKE CHLOROPLASTIC PROTEIN"/>
    <property type="match status" value="1"/>
</dbReference>
<keyword evidence="4" id="KW-0201">Cytochrome c-type biogenesis</keyword>
<proteinExistence type="inferred from homology"/>
<evidence type="ECO:0000313" key="9">
    <source>
        <dbReference type="EMBL" id="QEM04918.1"/>
    </source>
</evidence>
<evidence type="ECO:0000313" key="11">
    <source>
        <dbReference type="Proteomes" id="UP000250557"/>
    </source>
</evidence>
<evidence type="ECO:0000256" key="4">
    <source>
        <dbReference type="ARBA" id="ARBA00022748"/>
    </source>
</evidence>
<evidence type="ECO:0000256" key="5">
    <source>
        <dbReference type="ARBA" id="ARBA00022989"/>
    </source>
</evidence>
<dbReference type="InterPro" id="IPR051790">
    <property type="entry name" value="Cytochrome_c-biogenesis_DsbD"/>
</dbReference>
<evidence type="ECO:0000256" key="1">
    <source>
        <dbReference type="ARBA" id="ARBA00004141"/>
    </source>
</evidence>
<feature type="domain" description="Cytochrome C biogenesis protein transmembrane" evidence="8">
    <location>
        <begin position="20"/>
        <end position="204"/>
    </location>
</feature>
<evidence type="ECO:0000313" key="10">
    <source>
        <dbReference type="EMBL" id="QTE52563.1"/>
    </source>
</evidence>
<dbReference type="EMBL" id="CP043451">
    <property type="protein sequence ID" value="QEM04918.1"/>
    <property type="molecule type" value="Genomic_DNA"/>
</dbReference>
<evidence type="ECO:0000259" key="8">
    <source>
        <dbReference type="Pfam" id="PF02683"/>
    </source>
</evidence>
<evidence type="ECO:0000256" key="2">
    <source>
        <dbReference type="ARBA" id="ARBA00006143"/>
    </source>
</evidence>
<keyword evidence="3 7" id="KW-0812">Transmembrane</keyword>
<dbReference type="GO" id="GO:0017004">
    <property type="term" value="P:cytochrome complex assembly"/>
    <property type="evidence" value="ECO:0007669"/>
    <property type="project" value="UniProtKB-KW"/>
</dbReference>
<evidence type="ECO:0000256" key="7">
    <source>
        <dbReference type="SAM" id="Phobius"/>
    </source>
</evidence>
<dbReference type="Proteomes" id="UP000250557">
    <property type="component" value="Chromosome"/>
</dbReference>
<evidence type="ECO:0000256" key="3">
    <source>
        <dbReference type="ARBA" id="ARBA00022692"/>
    </source>
</evidence>
<dbReference type="InterPro" id="IPR003834">
    <property type="entry name" value="Cyt_c_assmbl_TM_dom"/>
</dbReference>
<reference evidence="10 12" key="2">
    <citation type="submission" date="2021-03" db="EMBL/GenBank/DDBJ databases">
        <title>Mucilaginibacter strains isolated from gold and copper mining confer multi heavy-metal resistance.</title>
        <authorList>
            <person name="Li Y."/>
        </authorList>
    </citation>
    <scope>NUCLEOTIDE SEQUENCE [LARGE SCALE GENOMIC DNA]</scope>
    <source>
        <strain evidence="10 12">P2-4</strain>
    </source>
</reference>
<feature type="transmembrane region" description="Helical" evidence="7">
    <location>
        <begin position="63"/>
        <end position="85"/>
    </location>
</feature>
<feature type="transmembrane region" description="Helical" evidence="7">
    <location>
        <begin position="206"/>
        <end position="223"/>
    </location>
</feature>
<reference evidence="9 11" key="1">
    <citation type="submission" date="2019-08" db="EMBL/GenBank/DDBJ databases">
        <title>Comparative genome analysis confer to the adaptation heavy metal polluted environment.</title>
        <authorList>
            <person name="Li Y."/>
        </authorList>
    </citation>
    <scope>NUCLEOTIDE SEQUENCE [LARGE SCALE GENOMIC DNA]</scope>
    <source>
        <strain evidence="9 11">P2</strain>
    </source>
</reference>
<keyword evidence="6 7" id="KW-0472">Membrane</keyword>
<evidence type="ECO:0000313" key="12">
    <source>
        <dbReference type="Proteomes" id="UP000663940"/>
    </source>
</evidence>
<comment type="subcellular location">
    <subcellularLocation>
        <location evidence="1">Membrane</location>
        <topology evidence="1">Multi-pass membrane protein</topology>
    </subcellularLocation>
</comment>
<feature type="transmembrane region" description="Helical" evidence="7">
    <location>
        <begin position="20"/>
        <end position="51"/>
    </location>
</feature>
<feature type="transmembrane region" description="Helical" evidence="7">
    <location>
        <begin position="138"/>
        <end position="164"/>
    </location>
</feature>
<evidence type="ECO:0000256" key="6">
    <source>
        <dbReference type="ARBA" id="ARBA00023136"/>
    </source>
</evidence>
<dbReference type="Proteomes" id="UP000663940">
    <property type="component" value="Chromosome"/>
</dbReference>
<name>A0AAE6JG32_9SPHI</name>
<keyword evidence="12" id="KW-1185">Reference proteome</keyword>
<dbReference type="Pfam" id="PF02683">
    <property type="entry name" value="DsbD_TM"/>
    <property type="match status" value="1"/>
</dbReference>
<dbReference type="EMBL" id="CP071880">
    <property type="protein sequence ID" value="QTE52563.1"/>
    <property type="molecule type" value="Genomic_DNA"/>
</dbReference>
<dbReference type="GO" id="GO:0016020">
    <property type="term" value="C:membrane"/>
    <property type="evidence" value="ECO:0007669"/>
    <property type="project" value="UniProtKB-SubCell"/>
</dbReference>
<keyword evidence="5 7" id="KW-1133">Transmembrane helix</keyword>
<feature type="transmembrane region" description="Helical" evidence="7">
    <location>
        <begin position="97"/>
        <end position="117"/>
    </location>
</feature>
<gene>
    <name evidence="9" type="ORF">DIU31_015880</name>
    <name evidence="10" type="ORF">J3L21_11605</name>
</gene>